<feature type="compositionally biased region" description="Acidic residues" evidence="1">
    <location>
        <begin position="434"/>
        <end position="451"/>
    </location>
</feature>
<feature type="region of interest" description="Disordered" evidence="1">
    <location>
        <begin position="1"/>
        <end position="226"/>
    </location>
</feature>
<feature type="compositionally biased region" description="Pro residues" evidence="1">
    <location>
        <begin position="339"/>
        <end position="352"/>
    </location>
</feature>
<dbReference type="AlphaFoldDB" id="A0A6A4H639"/>
<feature type="compositionally biased region" description="Polar residues" evidence="1">
    <location>
        <begin position="33"/>
        <end position="46"/>
    </location>
</feature>
<name>A0A6A4H639_9AGAR</name>
<proteinExistence type="predicted"/>
<feature type="compositionally biased region" description="Basic residues" evidence="1">
    <location>
        <begin position="468"/>
        <end position="477"/>
    </location>
</feature>
<dbReference type="OrthoDB" id="3647690at2759"/>
<protein>
    <submittedName>
        <fullName evidence="2">Uncharacterized protein</fullName>
    </submittedName>
</protein>
<sequence length="636" mass="69538">MPKKAKRRVVQSAHESRASDNEMRTPLPPKSRPTPQSGRHFSSGTVTIDPPRKKAQGKPEGASVPPSPSEHDFNDFNDFDFSAPADDVPNVGKVIPKRGATKKNTVFVTKKQAKPTKFVAVDDDSEDRREEEGARQKTPMVTNKPRSRGLVERTDSFVLNPHSPLAQSANEATGLAKGLSKRLEARDSSGPLAPPKLAPVRDSSPKTLASAKNLGAPPPANKKTKNPGVLLPLPILPHTVSAVAGSPTRVCVPELELEELKRLEERLSPASKSRLKEFDDFWASLEEPPRVAEAPADDVVVNLPPKPVPARGGSIVPETDPGTSSQSQSQSQPSQSQQPPLPSQQQPPPSPRPTIKSSMKPRSPSKNGISSKSPELPDDYDDYPIDNSPPLFPNRDANNKGYSKSKKLGPIPVVSPSTFHPHLPPSSDRNSGDVDGDVEEEEEEEEVEDTIDQFSPEKKDQANALRRIPIHSRKTRSRTVEVDTGVEARANGDMDLDVDHSELQVKAPAVVHKSSEPSQRVIQSHANVISLSQDSDVIDREIRERGAQLADQARKERRAELGLKPRGENRRNLNHLLEQKDQVRDGAEDHVSPAANFVDATGETNRKSLAMDVNEGDRHLVDDEYDADREYGVTVS</sequence>
<feature type="compositionally biased region" description="Basic and acidic residues" evidence="1">
    <location>
        <begin position="14"/>
        <end position="23"/>
    </location>
</feature>
<reference evidence="2" key="1">
    <citation type="journal article" date="2019" name="Environ. Microbiol.">
        <title>Fungal ecological strategies reflected in gene transcription - a case study of two litter decomposers.</title>
        <authorList>
            <person name="Barbi F."/>
            <person name="Kohler A."/>
            <person name="Barry K."/>
            <person name="Baskaran P."/>
            <person name="Daum C."/>
            <person name="Fauchery L."/>
            <person name="Ihrmark K."/>
            <person name="Kuo A."/>
            <person name="LaButti K."/>
            <person name="Lipzen A."/>
            <person name="Morin E."/>
            <person name="Grigoriev I.V."/>
            <person name="Henrissat B."/>
            <person name="Lindahl B."/>
            <person name="Martin F."/>
        </authorList>
    </citation>
    <scope>NUCLEOTIDE SEQUENCE</scope>
    <source>
        <strain evidence="2">JB14</strain>
    </source>
</reference>
<dbReference type="Proteomes" id="UP000799118">
    <property type="component" value="Unassembled WGS sequence"/>
</dbReference>
<evidence type="ECO:0000256" key="1">
    <source>
        <dbReference type="SAM" id="MobiDB-lite"/>
    </source>
</evidence>
<evidence type="ECO:0000313" key="2">
    <source>
        <dbReference type="EMBL" id="KAE9392617.1"/>
    </source>
</evidence>
<feature type="region of interest" description="Disordered" evidence="1">
    <location>
        <begin position="288"/>
        <end position="497"/>
    </location>
</feature>
<feature type="compositionally biased region" description="Low complexity" evidence="1">
    <location>
        <begin position="324"/>
        <end position="338"/>
    </location>
</feature>
<feature type="compositionally biased region" description="Polar residues" evidence="1">
    <location>
        <begin position="364"/>
        <end position="373"/>
    </location>
</feature>
<gene>
    <name evidence="2" type="ORF">BT96DRAFT_265002</name>
</gene>
<organism evidence="2 3">
    <name type="scientific">Gymnopus androsaceus JB14</name>
    <dbReference type="NCBI Taxonomy" id="1447944"/>
    <lineage>
        <taxon>Eukaryota</taxon>
        <taxon>Fungi</taxon>
        <taxon>Dikarya</taxon>
        <taxon>Basidiomycota</taxon>
        <taxon>Agaricomycotina</taxon>
        <taxon>Agaricomycetes</taxon>
        <taxon>Agaricomycetidae</taxon>
        <taxon>Agaricales</taxon>
        <taxon>Marasmiineae</taxon>
        <taxon>Omphalotaceae</taxon>
        <taxon>Gymnopus</taxon>
    </lineage>
</organism>
<feature type="compositionally biased region" description="Basic and acidic residues" evidence="1">
    <location>
        <begin position="126"/>
        <end position="135"/>
    </location>
</feature>
<accession>A0A6A4H639</accession>
<evidence type="ECO:0000313" key="3">
    <source>
        <dbReference type="Proteomes" id="UP000799118"/>
    </source>
</evidence>
<keyword evidence="3" id="KW-1185">Reference proteome</keyword>
<dbReference type="EMBL" id="ML769591">
    <property type="protein sequence ID" value="KAE9392617.1"/>
    <property type="molecule type" value="Genomic_DNA"/>
</dbReference>